<feature type="transmembrane region" description="Helical" evidence="1">
    <location>
        <begin position="42"/>
        <end position="59"/>
    </location>
</feature>
<reference evidence="2 3" key="1">
    <citation type="submission" date="2016-10" db="EMBL/GenBank/DDBJ databases">
        <authorList>
            <person name="de Groot N.N."/>
        </authorList>
    </citation>
    <scope>NUCLEOTIDE SEQUENCE [LARGE SCALE GENOMIC DNA]</scope>
    <source>
        <strain evidence="2 3">CGMCC 1.6134</strain>
    </source>
</reference>
<sequence>MGKIIYFVIGICVSLLVLPFLYRAGVPTFDVVLRHVFGEGSIWAVFTSLLLILLVFLGIRKAVKQH</sequence>
<protein>
    <submittedName>
        <fullName evidence="2">Uncharacterized protein</fullName>
    </submittedName>
</protein>
<gene>
    <name evidence="2" type="ORF">SAMN04488054_107116</name>
</gene>
<dbReference type="RefSeq" id="WP_090926528.1">
    <property type="nucleotide sequence ID" value="NZ_FOTY01000007.1"/>
</dbReference>
<dbReference type="OrthoDB" id="2974713at2"/>
<organism evidence="2 3">
    <name type="scientific">Salibacterium qingdaonense</name>
    <dbReference type="NCBI Taxonomy" id="266892"/>
    <lineage>
        <taxon>Bacteria</taxon>
        <taxon>Bacillati</taxon>
        <taxon>Bacillota</taxon>
        <taxon>Bacilli</taxon>
        <taxon>Bacillales</taxon>
        <taxon>Bacillaceae</taxon>
    </lineage>
</organism>
<keyword evidence="1" id="KW-1133">Transmembrane helix</keyword>
<feature type="transmembrane region" description="Helical" evidence="1">
    <location>
        <begin position="5"/>
        <end position="22"/>
    </location>
</feature>
<proteinExistence type="predicted"/>
<evidence type="ECO:0000256" key="1">
    <source>
        <dbReference type="SAM" id="Phobius"/>
    </source>
</evidence>
<keyword evidence="1" id="KW-0812">Transmembrane</keyword>
<dbReference type="EMBL" id="FOTY01000007">
    <property type="protein sequence ID" value="SFL89231.1"/>
    <property type="molecule type" value="Genomic_DNA"/>
</dbReference>
<dbReference type="Proteomes" id="UP000199668">
    <property type="component" value="Unassembled WGS sequence"/>
</dbReference>
<accession>A0A1I4LE86</accession>
<dbReference type="STRING" id="266892.SAMN04488054_107116"/>
<keyword evidence="1" id="KW-0472">Membrane</keyword>
<dbReference type="AlphaFoldDB" id="A0A1I4LE86"/>
<keyword evidence="3" id="KW-1185">Reference proteome</keyword>
<evidence type="ECO:0000313" key="3">
    <source>
        <dbReference type="Proteomes" id="UP000199668"/>
    </source>
</evidence>
<evidence type="ECO:0000313" key="2">
    <source>
        <dbReference type="EMBL" id="SFL89231.1"/>
    </source>
</evidence>
<name>A0A1I4LE86_9BACI</name>